<keyword evidence="2 3" id="KW-0694">RNA-binding</keyword>
<dbReference type="GO" id="GO:0003723">
    <property type="term" value="F:RNA binding"/>
    <property type="evidence" value="ECO:0007669"/>
    <property type="project" value="UniProtKB-UniRule"/>
</dbReference>
<dbReference type="Pfam" id="PF13083">
    <property type="entry name" value="KH_KhpA-B"/>
    <property type="match status" value="1"/>
</dbReference>
<evidence type="ECO:0000256" key="2">
    <source>
        <dbReference type="ARBA" id="ARBA00022884"/>
    </source>
</evidence>
<dbReference type="Proteomes" id="UP000196320">
    <property type="component" value="Unassembled WGS sequence"/>
</dbReference>
<sequence length="76" mass="8099">MLSAALEHIVKGIVDHPDDVRITASASPRGDLLEVHVHPDDRGRVIGRGGRTAKALRTLISALADGRRVRVDVADG</sequence>
<dbReference type="GO" id="GO:0005737">
    <property type="term" value="C:cytoplasm"/>
    <property type="evidence" value="ECO:0007669"/>
    <property type="project" value="UniProtKB-SubCell"/>
</dbReference>
<keyword evidence="1 3" id="KW-0963">Cytoplasm</keyword>
<dbReference type="AlphaFoldDB" id="A0A1R4IE73"/>
<comment type="function">
    <text evidence="3">A probable RNA-binding protein.</text>
</comment>
<gene>
    <name evidence="3" type="primary">khpA</name>
    <name evidence="4" type="ORF">FM104_01635</name>
</gene>
<dbReference type="SUPFAM" id="SSF54814">
    <property type="entry name" value="Prokaryotic type KH domain (KH-domain type II)"/>
    <property type="match status" value="1"/>
</dbReference>
<dbReference type="PANTHER" id="PTHR34654">
    <property type="entry name" value="UPF0109 PROTEIN SCO5592"/>
    <property type="match status" value="1"/>
</dbReference>
<dbReference type="Gene3D" id="3.30.300.20">
    <property type="match status" value="1"/>
</dbReference>
<comment type="similarity">
    <text evidence="3">Belongs to the KhpA RNA-binding protein family.</text>
</comment>
<proteinExistence type="inferred from homology"/>
<dbReference type="HAMAP" id="MF_00088">
    <property type="entry name" value="KhpA"/>
    <property type="match status" value="1"/>
</dbReference>
<dbReference type="InterPro" id="IPR015946">
    <property type="entry name" value="KH_dom-like_a/b"/>
</dbReference>
<dbReference type="InterPro" id="IPR009019">
    <property type="entry name" value="KH_sf_prok-type"/>
</dbReference>
<dbReference type="EMBL" id="FUKO01000006">
    <property type="protein sequence ID" value="SJN18056.1"/>
    <property type="molecule type" value="Genomic_DNA"/>
</dbReference>
<evidence type="ECO:0000256" key="1">
    <source>
        <dbReference type="ARBA" id="ARBA00022490"/>
    </source>
</evidence>
<dbReference type="RefSeq" id="WP_087129718.1">
    <property type="nucleotide sequence ID" value="NZ_FUKO01000006.1"/>
</dbReference>
<comment type="subcellular location">
    <subcellularLocation>
        <location evidence="3">Cytoplasm</location>
    </subcellularLocation>
</comment>
<organism evidence="4 5">
    <name type="scientific">Microbacterium esteraromaticum</name>
    <dbReference type="NCBI Taxonomy" id="57043"/>
    <lineage>
        <taxon>Bacteria</taxon>
        <taxon>Bacillati</taxon>
        <taxon>Actinomycetota</taxon>
        <taxon>Actinomycetes</taxon>
        <taxon>Micrococcales</taxon>
        <taxon>Microbacteriaceae</taxon>
        <taxon>Microbacterium</taxon>
    </lineage>
</organism>
<accession>A0A1R4IE73</accession>
<dbReference type="NCBIfam" id="NF002761">
    <property type="entry name" value="PRK02821.1"/>
    <property type="match status" value="1"/>
</dbReference>
<protein>
    <recommendedName>
        <fullName evidence="3">RNA-binding protein KhpA</fullName>
    </recommendedName>
    <alternativeName>
        <fullName evidence="3">KH-domain protein A</fullName>
    </alternativeName>
</protein>
<evidence type="ECO:0000256" key="3">
    <source>
        <dbReference type="HAMAP-Rule" id="MF_00088"/>
    </source>
</evidence>
<dbReference type="InterPro" id="IPR020627">
    <property type="entry name" value="KhpA"/>
</dbReference>
<dbReference type="OrthoDB" id="9812389at2"/>
<evidence type="ECO:0000313" key="4">
    <source>
        <dbReference type="EMBL" id="SJN18056.1"/>
    </source>
</evidence>
<name>A0A1R4IE73_9MICO</name>
<dbReference type="PANTHER" id="PTHR34654:SF1">
    <property type="entry name" value="RNA-BINDING PROTEIN KHPA"/>
    <property type="match status" value="1"/>
</dbReference>
<reference evidence="4 5" key="1">
    <citation type="submission" date="2017-02" db="EMBL/GenBank/DDBJ databases">
        <authorList>
            <person name="Peterson S.W."/>
        </authorList>
    </citation>
    <scope>NUCLEOTIDE SEQUENCE [LARGE SCALE GENOMIC DNA]</scope>
    <source>
        <strain evidence="4 5">B Mb 05.01</strain>
    </source>
</reference>
<keyword evidence="5" id="KW-1185">Reference proteome</keyword>
<evidence type="ECO:0000313" key="5">
    <source>
        <dbReference type="Proteomes" id="UP000196320"/>
    </source>
</evidence>
<dbReference type="PROSITE" id="PS50084">
    <property type="entry name" value="KH_TYPE_1"/>
    <property type="match status" value="1"/>
</dbReference>